<dbReference type="GO" id="GO:0005925">
    <property type="term" value="C:focal adhesion"/>
    <property type="evidence" value="ECO:0007669"/>
    <property type="project" value="TreeGrafter"/>
</dbReference>
<feature type="domain" description="LIM zinc-binding" evidence="13">
    <location>
        <begin position="323"/>
        <end position="381"/>
    </location>
</feature>
<name>A0A1J1HHX1_9DIPT</name>
<evidence type="ECO:0000256" key="12">
    <source>
        <dbReference type="SAM" id="MobiDB-lite"/>
    </source>
</evidence>
<proteinExistence type="inferred from homology"/>
<dbReference type="FunFam" id="2.10.110.10:FF:000042">
    <property type="entry name" value="lipoma-preferred partner isoform X1"/>
    <property type="match status" value="1"/>
</dbReference>
<evidence type="ECO:0000256" key="3">
    <source>
        <dbReference type="ARBA" id="ARBA00009611"/>
    </source>
</evidence>
<evidence type="ECO:0000256" key="4">
    <source>
        <dbReference type="ARBA" id="ARBA00022490"/>
    </source>
</evidence>
<evidence type="ECO:0000256" key="8">
    <source>
        <dbReference type="ARBA" id="ARBA00022889"/>
    </source>
</evidence>
<feature type="domain" description="LIM zinc-binding" evidence="13">
    <location>
        <begin position="382"/>
        <end position="442"/>
    </location>
</feature>
<dbReference type="SUPFAM" id="SSF57716">
    <property type="entry name" value="Glucocorticoid receptor-like (DNA-binding domain)"/>
    <property type="match status" value="2"/>
</dbReference>
<dbReference type="PROSITE" id="PS50023">
    <property type="entry name" value="LIM_DOMAIN_2"/>
    <property type="match status" value="3"/>
</dbReference>
<evidence type="ECO:0000256" key="9">
    <source>
        <dbReference type="ARBA" id="ARBA00022949"/>
    </source>
</evidence>
<dbReference type="OrthoDB" id="25414at2759"/>
<organism evidence="14 15">
    <name type="scientific">Clunio marinus</name>
    <dbReference type="NCBI Taxonomy" id="568069"/>
    <lineage>
        <taxon>Eukaryota</taxon>
        <taxon>Metazoa</taxon>
        <taxon>Ecdysozoa</taxon>
        <taxon>Arthropoda</taxon>
        <taxon>Hexapoda</taxon>
        <taxon>Insecta</taxon>
        <taxon>Pterygota</taxon>
        <taxon>Neoptera</taxon>
        <taxon>Endopterygota</taxon>
        <taxon>Diptera</taxon>
        <taxon>Nematocera</taxon>
        <taxon>Chironomoidea</taxon>
        <taxon>Chironomidae</taxon>
        <taxon>Clunio</taxon>
    </lineage>
</organism>
<keyword evidence="8" id="KW-0130">Cell adhesion</keyword>
<dbReference type="PROSITE" id="PS00478">
    <property type="entry name" value="LIM_DOMAIN_1"/>
    <property type="match status" value="1"/>
</dbReference>
<sequence length="517" mass="57972">MDELTENLQKLNMIRSKFDQNKDLNKTSIYDTGNVSKKQGPMVPPKPKKHDVSSSEGSAPLVPRSQNINKICKPSYASLIGPSSDDPHIYANSQYEGKLNKTTLDDAVQLQLKKEALEHRKKILEYNKNLYANGQKFYENVSQNEAHQPSKLIYSNIIPPPPPLDVNVHPEQDDEEFPPPPSPVSSSYSELRRATDNNGSNGYATTIMPPPINHQYRIGNVTTNHHHQIKNQTYSNDYGIYGPSSQNSTTYESIYEPINPRPPSQMSSRSNYSLYAPYVDGMCSNSSSMQRLPIINQESEVDALTDLLVQSMHQANPESDNYGTCVKCCGAVSETSGCTAMEKIYHITCFTCHQCQINLQGKPFYALDGKPFCEEDYLNTLEKCSVCLEPILERILRATGKPYHPQCFTCVVCGKSLDGIPFTVDATNQIHCIEDFHKKFAPRCCVCQKPIMPEPGQDETIRVVALDRSFHINCYKCEDCGLLLSSEAEGRGCFPLDDHVLCKNCNAKRVQKLTSFI</sequence>
<dbReference type="FunFam" id="2.10.110.10:FF:000027">
    <property type="entry name" value="lipoma-preferred partner isoform X1"/>
    <property type="match status" value="1"/>
</dbReference>
<keyword evidence="7 11" id="KW-0862">Zinc</keyword>
<keyword evidence="5 11" id="KW-0479">Metal-binding</keyword>
<evidence type="ECO:0000313" key="14">
    <source>
        <dbReference type="EMBL" id="CRK87605.1"/>
    </source>
</evidence>
<evidence type="ECO:0000256" key="7">
    <source>
        <dbReference type="ARBA" id="ARBA00022833"/>
    </source>
</evidence>
<dbReference type="Pfam" id="PF00412">
    <property type="entry name" value="LIM"/>
    <property type="match status" value="3"/>
</dbReference>
<protein>
    <submittedName>
        <fullName evidence="14">CLUMA_CG001401, isoform A</fullName>
    </submittedName>
</protein>
<dbReference type="AlphaFoldDB" id="A0A1J1HHX1"/>
<evidence type="ECO:0000256" key="1">
    <source>
        <dbReference type="ARBA" id="ARBA00004282"/>
    </source>
</evidence>
<evidence type="ECO:0000256" key="2">
    <source>
        <dbReference type="ARBA" id="ARBA00004496"/>
    </source>
</evidence>
<dbReference type="GO" id="GO:0046872">
    <property type="term" value="F:metal ion binding"/>
    <property type="evidence" value="ECO:0007669"/>
    <property type="project" value="UniProtKB-KW"/>
</dbReference>
<dbReference type="PANTHER" id="PTHR24207:SF2">
    <property type="entry name" value="ZYX102 PROTEIN"/>
    <property type="match status" value="1"/>
</dbReference>
<feature type="region of interest" description="Disordered" evidence="12">
    <location>
        <begin position="22"/>
        <end position="66"/>
    </location>
</feature>
<dbReference type="CDD" id="cd09354">
    <property type="entry name" value="LIM2_LPP"/>
    <property type="match status" value="1"/>
</dbReference>
<evidence type="ECO:0000256" key="6">
    <source>
        <dbReference type="ARBA" id="ARBA00022737"/>
    </source>
</evidence>
<dbReference type="EMBL" id="CVRI01000004">
    <property type="protein sequence ID" value="CRK87605.1"/>
    <property type="molecule type" value="Genomic_DNA"/>
</dbReference>
<dbReference type="GO" id="GO:0005737">
    <property type="term" value="C:cytoplasm"/>
    <property type="evidence" value="ECO:0007669"/>
    <property type="project" value="UniProtKB-SubCell"/>
</dbReference>
<evidence type="ECO:0000259" key="13">
    <source>
        <dbReference type="PROSITE" id="PS50023"/>
    </source>
</evidence>
<keyword evidence="10 11" id="KW-0440">LIM domain</keyword>
<evidence type="ECO:0000256" key="5">
    <source>
        <dbReference type="ARBA" id="ARBA00022723"/>
    </source>
</evidence>
<reference evidence="14 15" key="1">
    <citation type="submission" date="2015-04" db="EMBL/GenBank/DDBJ databases">
        <authorList>
            <person name="Syromyatnikov M.Y."/>
            <person name="Popov V.N."/>
        </authorList>
    </citation>
    <scope>NUCLEOTIDE SEQUENCE [LARGE SCALE GENOMIC DNA]</scope>
</reference>
<keyword evidence="6" id="KW-0677">Repeat</keyword>
<feature type="compositionally biased region" description="Polar residues" evidence="12">
    <location>
        <begin position="26"/>
        <end position="37"/>
    </location>
</feature>
<dbReference type="GO" id="GO:0001725">
    <property type="term" value="C:stress fiber"/>
    <property type="evidence" value="ECO:0007669"/>
    <property type="project" value="TreeGrafter"/>
</dbReference>
<dbReference type="SMART" id="SM00132">
    <property type="entry name" value="LIM"/>
    <property type="match status" value="3"/>
</dbReference>
<dbReference type="GO" id="GO:0098609">
    <property type="term" value="P:cell-cell adhesion"/>
    <property type="evidence" value="ECO:0007669"/>
    <property type="project" value="TreeGrafter"/>
</dbReference>
<feature type="region of interest" description="Disordered" evidence="12">
    <location>
        <begin position="155"/>
        <end position="209"/>
    </location>
</feature>
<keyword evidence="4" id="KW-0963">Cytoplasm</keyword>
<feature type="domain" description="LIM zinc-binding" evidence="13">
    <location>
        <begin position="443"/>
        <end position="512"/>
    </location>
</feature>
<dbReference type="CDD" id="cd09437">
    <property type="entry name" value="LIM3_LPP"/>
    <property type="match status" value="1"/>
</dbReference>
<dbReference type="PANTHER" id="PTHR24207">
    <property type="entry name" value="ZYX102 PROTEIN"/>
    <property type="match status" value="1"/>
</dbReference>
<keyword evidence="9" id="KW-0965">Cell junction</keyword>
<comment type="similarity">
    <text evidence="3">Belongs to the zyxin/ajuba family.</text>
</comment>
<dbReference type="Proteomes" id="UP000183832">
    <property type="component" value="Unassembled WGS sequence"/>
</dbReference>
<accession>A0A1J1HHX1</accession>
<dbReference type="InterPro" id="IPR001781">
    <property type="entry name" value="Znf_LIM"/>
</dbReference>
<dbReference type="FunFam" id="2.10.110.10:FF:000109">
    <property type="entry name" value="Lipoma preferred partner"/>
    <property type="match status" value="1"/>
</dbReference>
<gene>
    <name evidence="14" type="ORF">CLUMA_CG001401</name>
</gene>
<evidence type="ECO:0000256" key="10">
    <source>
        <dbReference type="ARBA" id="ARBA00023038"/>
    </source>
</evidence>
<dbReference type="STRING" id="568069.A0A1J1HHX1"/>
<evidence type="ECO:0000313" key="15">
    <source>
        <dbReference type="Proteomes" id="UP000183832"/>
    </source>
</evidence>
<evidence type="ECO:0000256" key="11">
    <source>
        <dbReference type="PROSITE-ProRule" id="PRU00125"/>
    </source>
</evidence>
<dbReference type="Gene3D" id="2.10.110.10">
    <property type="entry name" value="Cysteine Rich Protein"/>
    <property type="match status" value="3"/>
</dbReference>
<comment type="subcellular location">
    <subcellularLocation>
        <location evidence="1">Cell junction</location>
    </subcellularLocation>
    <subcellularLocation>
        <location evidence="2">Cytoplasm</location>
    </subcellularLocation>
</comment>
<keyword evidence="15" id="KW-1185">Reference proteome</keyword>